<organism evidence="9 10">
    <name type="scientific">Desulfomicrobium orale DSM 12838</name>
    <dbReference type="NCBI Taxonomy" id="888061"/>
    <lineage>
        <taxon>Bacteria</taxon>
        <taxon>Pseudomonadati</taxon>
        <taxon>Thermodesulfobacteriota</taxon>
        <taxon>Desulfovibrionia</taxon>
        <taxon>Desulfovibrionales</taxon>
        <taxon>Desulfomicrobiaceae</taxon>
        <taxon>Desulfomicrobium</taxon>
    </lineage>
</organism>
<keyword evidence="5 6" id="KW-0520">NAD</keyword>
<dbReference type="GO" id="GO:0009435">
    <property type="term" value="P:NAD+ biosynthetic process"/>
    <property type="evidence" value="ECO:0007669"/>
    <property type="project" value="UniProtKB-UniPathway"/>
</dbReference>
<dbReference type="GO" id="GO:0005524">
    <property type="term" value="F:ATP binding"/>
    <property type="evidence" value="ECO:0007669"/>
    <property type="project" value="UniProtKB-KW"/>
</dbReference>
<comment type="catalytic activity">
    <reaction evidence="7">
        <text>deamido-NAD(+) + NH4(+) + ATP = AMP + diphosphate + NAD(+) + H(+)</text>
        <dbReference type="Rhea" id="RHEA:21188"/>
        <dbReference type="ChEBI" id="CHEBI:15378"/>
        <dbReference type="ChEBI" id="CHEBI:28938"/>
        <dbReference type="ChEBI" id="CHEBI:30616"/>
        <dbReference type="ChEBI" id="CHEBI:33019"/>
        <dbReference type="ChEBI" id="CHEBI:57540"/>
        <dbReference type="ChEBI" id="CHEBI:58437"/>
        <dbReference type="ChEBI" id="CHEBI:456215"/>
        <dbReference type="EC" id="6.3.1.5"/>
    </reaction>
</comment>
<feature type="domain" description="NAD/GMP synthase" evidence="8">
    <location>
        <begin position="31"/>
        <end position="245"/>
    </location>
</feature>
<evidence type="ECO:0000256" key="1">
    <source>
        <dbReference type="ARBA" id="ARBA00004790"/>
    </source>
</evidence>
<dbReference type="InterPro" id="IPR022310">
    <property type="entry name" value="NAD/GMP_synthase"/>
</dbReference>
<dbReference type="KEGG" id="doa:AXF15_08035"/>
<dbReference type="SUPFAM" id="SSF52402">
    <property type="entry name" value="Adenine nucleotide alpha hydrolases-like"/>
    <property type="match status" value="1"/>
</dbReference>
<reference evidence="10" key="1">
    <citation type="submission" date="2016-02" db="EMBL/GenBank/DDBJ databases">
        <authorList>
            <person name="Holder M.E."/>
            <person name="Ajami N.J."/>
            <person name="Petrosino J.F."/>
        </authorList>
    </citation>
    <scope>NUCLEOTIDE SEQUENCE [LARGE SCALE GENOMIC DNA]</scope>
    <source>
        <strain evidence="10">DSM 12838</strain>
    </source>
</reference>
<evidence type="ECO:0000256" key="6">
    <source>
        <dbReference type="RuleBase" id="RU003811"/>
    </source>
</evidence>
<dbReference type="AlphaFoldDB" id="A0A109W611"/>
<dbReference type="NCBIfam" id="TIGR00552">
    <property type="entry name" value="nadE"/>
    <property type="match status" value="1"/>
</dbReference>
<dbReference type="RefSeq" id="WP_066605726.1">
    <property type="nucleotide sequence ID" value="NZ_CP014230.1"/>
</dbReference>
<dbReference type="UniPathway" id="UPA00253">
    <property type="reaction ID" value="UER00333"/>
</dbReference>
<comment type="similarity">
    <text evidence="6">Belongs to the NAD synthetase family.</text>
</comment>
<evidence type="ECO:0000259" key="8">
    <source>
        <dbReference type="Pfam" id="PF02540"/>
    </source>
</evidence>
<dbReference type="Gene3D" id="3.40.50.620">
    <property type="entry name" value="HUPs"/>
    <property type="match status" value="1"/>
</dbReference>
<dbReference type="GO" id="GO:0008795">
    <property type="term" value="F:NAD+ synthase activity"/>
    <property type="evidence" value="ECO:0007669"/>
    <property type="project" value="UniProtKB-EC"/>
</dbReference>
<keyword evidence="3 6" id="KW-0547">Nucleotide-binding</keyword>
<accession>A0A109W611</accession>
<dbReference type="CDD" id="cd00553">
    <property type="entry name" value="NAD_synthase"/>
    <property type="match status" value="1"/>
</dbReference>
<dbReference type="STRING" id="888061.AXF15_08035"/>
<sequence length="298" mass="32995">MTLPRMNCPRDDDYALWLELLEVKASGRLLDALGDFLRDYLRFSGRKLYVLGLSGGIDSSFLAALLHSRGIPYLGFVLPVATNSPEEIDRGRRVCEAYASPPGHLRLSCLHDFSAVYDRISSAFSDICGSSSALAEGNIKARIRMLFLYHVAHLHAGCVLGTDQLDELLTGFWTLHGDVGDVSPIQLIPKTAEYELARLLCLHLDDPAPLQAAIEAVPTDGLGISSSDLEQLEVDSYAALEELFREYFWLCLRAQVHEPGPKERQRRAELERTGPVRRFLHSGHKRAGTVLADPRVAG</sequence>
<dbReference type="OrthoDB" id="9799210at2"/>
<name>A0A109W611_9BACT</name>
<dbReference type="Proteomes" id="UP000063964">
    <property type="component" value="Chromosome"/>
</dbReference>
<evidence type="ECO:0000256" key="5">
    <source>
        <dbReference type="ARBA" id="ARBA00023027"/>
    </source>
</evidence>
<dbReference type="PANTHER" id="PTHR23090">
    <property type="entry name" value="NH 3 /GLUTAMINE-DEPENDENT NAD + SYNTHETASE"/>
    <property type="match status" value="1"/>
</dbReference>
<dbReference type="PANTHER" id="PTHR23090:SF9">
    <property type="entry name" value="GLUTAMINE-DEPENDENT NAD(+) SYNTHETASE"/>
    <property type="match status" value="1"/>
</dbReference>
<proteinExistence type="inferred from homology"/>
<evidence type="ECO:0000256" key="7">
    <source>
        <dbReference type="RuleBase" id="RU003812"/>
    </source>
</evidence>
<dbReference type="GO" id="GO:0005737">
    <property type="term" value="C:cytoplasm"/>
    <property type="evidence" value="ECO:0007669"/>
    <property type="project" value="InterPro"/>
</dbReference>
<dbReference type="EMBL" id="CP014230">
    <property type="protein sequence ID" value="AMD93048.1"/>
    <property type="molecule type" value="Genomic_DNA"/>
</dbReference>
<evidence type="ECO:0000256" key="3">
    <source>
        <dbReference type="ARBA" id="ARBA00022741"/>
    </source>
</evidence>
<evidence type="ECO:0000256" key="2">
    <source>
        <dbReference type="ARBA" id="ARBA00022598"/>
    </source>
</evidence>
<comment type="pathway">
    <text evidence="1">Cofactor biosynthesis; NAD(+) biosynthesis.</text>
</comment>
<gene>
    <name evidence="9" type="ORF">AXF15_08035</name>
</gene>
<dbReference type="InterPro" id="IPR014729">
    <property type="entry name" value="Rossmann-like_a/b/a_fold"/>
</dbReference>
<dbReference type="InterPro" id="IPR003694">
    <property type="entry name" value="NAD_synthase"/>
</dbReference>
<evidence type="ECO:0000256" key="4">
    <source>
        <dbReference type="ARBA" id="ARBA00022840"/>
    </source>
</evidence>
<keyword evidence="10" id="KW-1185">Reference proteome</keyword>
<dbReference type="GO" id="GO:0004359">
    <property type="term" value="F:glutaminase activity"/>
    <property type="evidence" value="ECO:0007669"/>
    <property type="project" value="InterPro"/>
</dbReference>
<evidence type="ECO:0000313" key="9">
    <source>
        <dbReference type="EMBL" id="AMD93048.1"/>
    </source>
</evidence>
<protein>
    <recommendedName>
        <fullName evidence="7">NH(3)-dependent NAD(+) synthetase</fullName>
        <ecNumber evidence="7">6.3.1.5</ecNumber>
    </recommendedName>
</protein>
<dbReference type="GO" id="GO:0003952">
    <property type="term" value="F:NAD+ synthase (glutamine-hydrolyzing) activity"/>
    <property type="evidence" value="ECO:0007669"/>
    <property type="project" value="InterPro"/>
</dbReference>
<dbReference type="Pfam" id="PF02540">
    <property type="entry name" value="NAD_synthase"/>
    <property type="match status" value="1"/>
</dbReference>
<dbReference type="EC" id="6.3.1.5" evidence="7"/>
<keyword evidence="4 6" id="KW-0067">ATP-binding</keyword>
<keyword evidence="2 6" id="KW-0436">Ligase</keyword>
<evidence type="ECO:0000313" key="10">
    <source>
        <dbReference type="Proteomes" id="UP000063964"/>
    </source>
</evidence>